<dbReference type="PANTHER" id="PTHR43591:SF24">
    <property type="entry name" value="2-METHOXY-6-POLYPRENYL-1,4-BENZOQUINOL METHYLASE, MITOCHONDRIAL"/>
    <property type="match status" value="1"/>
</dbReference>
<feature type="domain" description="Methyltransferase type 11" evidence="1">
    <location>
        <begin position="98"/>
        <end position="214"/>
    </location>
</feature>
<name>A0A1H9LI44_9BACT</name>
<evidence type="ECO:0000313" key="3">
    <source>
        <dbReference type="Proteomes" id="UP000199021"/>
    </source>
</evidence>
<dbReference type="InParanoid" id="A0A1H9LI44"/>
<dbReference type="PANTHER" id="PTHR43591">
    <property type="entry name" value="METHYLTRANSFERASE"/>
    <property type="match status" value="1"/>
</dbReference>
<protein>
    <submittedName>
        <fullName evidence="2">Methyltransferase domain-containing protein</fullName>
    </submittedName>
</protein>
<dbReference type="Pfam" id="PF08241">
    <property type="entry name" value="Methyltransf_11"/>
    <property type="match status" value="1"/>
</dbReference>
<dbReference type="GO" id="GO:0032259">
    <property type="term" value="P:methylation"/>
    <property type="evidence" value="ECO:0007669"/>
    <property type="project" value="UniProtKB-KW"/>
</dbReference>
<dbReference type="InterPro" id="IPR013216">
    <property type="entry name" value="Methyltransf_11"/>
</dbReference>
<dbReference type="EMBL" id="FOFB01000024">
    <property type="protein sequence ID" value="SER11048.1"/>
    <property type="molecule type" value="Genomic_DNA"/>
</dbReference>
<dbReference type="OrthoDB" id="1524727at2"/>
<keyword evidence="3" id="KW-1185">Reference proteome</keyword>
<proteinExistence type="predicted"/>
<dbReference type="SUPFAM" id="SSF53335">
    <property type="entry name" value="S-adenosyl-L-methionine-dependent methyltransferases"/>
    <property type="match status" value="1"/>
</dbReference>
<dbReference type="AlphaFoldDB" id="A0A1H9LI44"/>
<keyword evidence="2" id="KW-0489">Methyltransferase</keyword>
<gene>
    <name evidence="2" type="ORF">SAMN05444359_12446</name>
</gene>
<dbReference type="Gene3D" id="3.40.50.150">
    <property type="entry name" value="Vaccinia Virus protein VP39"/>
    <property type="match status" value="1"/>
</dbReference>
<dbReference type="STRING" id="478744.SAMN05444359_12446"/>
<dbReference type="InterPro" id="IPR029063">
    <property type="entry name" value="SAM-dependent_MTases_sf"/>
</dbReference>
<sequence>MRQHYITTKPHYYTTIIEATPVSLLPTPISVRRDIPFYHAKSEAEFKDDVYERYDELVTRQTGLHLADELHGGYPFQDLLDYILRWLPAADTPLAVADLGCSVGRLAAEIAIRQPASTVYGLDLSYQMLRQGHDFWVKGATLQPNLLRYGFGNPQLKGHQLTNLHFALAKAEELPFPDASLDLILNTFLIDRLPQPLGAFAEWARVLKPGGRLITVSPLNFLKTQSWREAHPPAKIFAQLMGAGWQLEDLMDPLLLDEPMDARGNAVRWKTLAFVASRG</sequence>
<organism evidence="2 3">
    <name type="scientific">Neolewinella agarilytica</name>
    <dbReference type="NCBI Taxonomy" id="478744"/>
    <lineage>
        <taxon>Bacteria</taxon>
        <taxon>Pseudomonadati</taxon>
        <taxon>Bacteroidota</taxon>
        <taxon>Saprospiria</taxon>
        <taxon>Saprospirales</taxon>
        <taxon>Lewinellaceae</taxon>
        <taxon>Neolewinella</taxon>
    </lineage>
</organism>
<evidence type="ECO:0000259" key="1">
    <source>
        <dbReference type="Pfam" id="PF08241"/>
    </source>
</evidence>
<dbReference type="GO" id="GO:0008757">
    <property type="term" value="F:S-adenosylmethionine-dependent methyltransferase activity"/>
    <property type="evidence" value="ECO:0007669"/>
    <property type="project" value="InterPro"/>
</dbReference>
<dbReference type="CDD" id="cd02440">
    <property type="entry name" value="AdoMet_MTases"/>
    <property type="match status" value="1"/>
</dbReference>
<dbReference type="Proteomes" id="UP000199021">
    <property type="component" value="Unassembled WGS sequence"/>
</dbReference>
<evidence type="ECO:0000313" key="2">
    <source>
        <dbReference type="EMBL" id="SER11048.1"/>
    </source>
</evidence>
<accession>A0A1H9LI44</accession>
<keyword evidence="2" id="KW-0808">Transferase</keyword>
<reference evidence="3" key="1">
    <citation type="submission" date="2016-10" db="EMBL/GenBank/DDBJ databases">
        <authorList>
            <person name="Varghese N."/>
            <person name="Submissions S."/>
        </authorList>
    </citation>
    <scope>NUCLEOTIDE SEQUENCE [LARGE SCALE GENOMIC DNA]</scope>
    <source>
        <strain evidence="3">DSM 24740</strain>
    </source>
</reference>